<sequence>MAAERTRFPDGTPARFTIVPDDYHVPFAGTTGDGRRFFASDELFESSLDGSRSFVAVFFWTADGSFDSIDVRDAERPDGAPPAQGLPTQSEGVLDEMLLALGDYVLEPIEVEPFSEQVRDVTFGFVPTAFDGVVSITVQPGDFIAYYEPWDGEEYDT</sequence>
<evidence type="ECO:0000313" key="2">
    <source>
        <dbReference type="Proteomes" id="UP000280008"/>
    </source>
</evidence>
<protein>
    <submittedName>
        <fullName evidence="1">Uncharacterized protein</fullName>
    </submittedName>
</protein>
<dbReference type="RefSeq" id="WP_121368178.1">
    <property type="nucleotide sequence ID" value="NZ_RBKS01000001.1"/>
</dbReference>
<name>A0A495IBK1_9MICO</name>
<dbReference type="OrthoDB" id="9155636at2"/>
<organism evidence="1 2">
    <name type="scientific">Frondihabitans australicus</name>
    <dbReference type="NCBI Taxonomy" id="386892"/>
    <lineage>
        <taxon>Bacteria</taxon>
        <taxon>Bacillati</taxon>
        <taxon>Actinomycetota</taxon>
        <taxon>Actinomycetes</taxon>
        <taxon>Micrococcales</taxon>
        <taxon>Microbacteriaceae</taxon>
        <taxon>Frondihabitans</taxon>
    </lineage>
</organism>
<accession>A0A495IBK1</accession>
<dbReference type="Proteomes" id="UP000280008">
    <property type="component" value="Unassembled WGS sequence"/>
</dbReference>
<gene>
    <name evidence="1" type="ORF">C8E83_0391</name>
</gene>
<evidence type="ECO:0000313" key="1">
    <source>
        <dbReference type="EMBL" id="RKR73299.1"/>
    </source>
</evidence>
<dbReference type="EMBL" id="RBKS01000001">
    <property type="protein sequence ID" value="RKR73299.1"/>
    <property type="molecule type" value="Genomic_DNA"/>
</dbReference>
<comment type="caution">
    <text evidence="1">The sequence shown here is derived from an EMBL/GenBank/DDBJ whole genome shotgun (WGS) entry which is preliminary data.</text>
</comment>
<proteinExistence type="predicted"/>
<dbReference type="AlphaFoldDB" id="A0A495IBK1"/>
<keyword evidence="2" id="KW-1185">Reference proteome</keyword>
<reference evidence="1 2" key="1">
    <citation type="submission" date="2018-10" db="EMBL/GenBank/DDBJ databases">
        <title>Sequencing the genomes of 1000 actinobacteria strains.</title>
        <authorList>
            <person name="Klenk H.-P."/>
        </authorList>
    </citation>
    <scope>NUCLEOTIDE SEQUENCE [LARGE SCALE GENOMIC DNA]</scope>
    <source>
        <strain evidence="1 2">DSM 17894</strain>
    </source>
</reference>